<evidence type="ECO:0000313" key="1">
    <source>
        <dbReference type="EMBL" id="CEK70227.1"/>
    </source>
</evidence>
<protein>
    <submittedName>
        <fullName evidence="1">Uncharacterized protein</fullName>
    </submittedName>
</protein>
<accession>A0A0B6ZPA1</accession>
<sequence>MGGAISSHEHSLAKLLQDTDLEAVQQTQNQNKNICQIQSSSITADQIPVLTST</sequence>
<proteinExistence type="predicted"/>
<reference evidence="1" key="1">
    <citation type="submission" date="2014-12" db="EMBL/GenBank/DDBJ databases">
        <title>Insight into the proteome of Arion vulgaris.</title>
        <authorList>
            <person name="Aradska J."/>
            <person name="Bulat T."/>
            <person name="Smidak R."/>
            <person name="Sarate P."/>
            <person name="Gangsoo J."/>
            <person name="Sialana F."/>
            <person name="Bilban M."/>
            <person name="Lubec G."/>
        </authorList>
    </citation>
    <scope>NUCLEOTIDE SEQUENCE</scope>
    <source>
        <tissue evidence="1">Skin</tissue>
    </source>
</reference>
<name>A0A0B6ZPA1_9EUPU</name>
<dbReference type="EMBL" id="HACG01023362">
    <property type="protein sequence ID" value="CEK70227.1"/>
    <property type="molecule type" value="Transcribed_RNA"/>
</dbReference>
<organism evidence="1">
    <name type="scientific">Arion vulgaris</name>
    <dbReference type="NCBI Taxonomy" id="1028688"/>
    <lineage>
        <taxon>Eukaryota</taxon>
        <taxon>Metazoa</taxon>
        <taxon>Spiralia</taxon>
        <taxon>Lophotrochozoa</taxon>
        <taxon>Mollusca</taxon>
        <taxon>Gastropoda</taxon>
        <taxon>Heterobranchia</taxon>
        <taxon>Euthyneura</taxon>
        <taxon>Panpulmonata</taxon>
        <taxon>Eupulmonata</taxon>
        <taxon>Stylommatophora</taxon>
        <taxon>Helicina</taxon>
        <taxon>Arionoidea</taxon>
        <taxon>Arionidae</taxon>
        <taxon>Arion</taxon>
    </lineage>
</organism>
<gene>
    <name evidence="1" type="primary">ORF73328</name>
</gene>
<dbReference type="AlphaFoldDB" id="A0A0B6ZPA1"/>